<dbReference type="Gene3D" id="3.90.226.10">
    <property type="entry name" value="2-enoyl-CoA Hydratase, Chain A, domain 1"/>
    <property type="match status" value="1"/>
</dbReference>
<dbReference type="GO" id="GO:0004165">
    <property type="term" value="F:delta(3)-delta(2)-enoyl-CoA isomerase activity"/>
    <property type="evidence" value="ECO:0007669"/>
    <property type="project" value="UniProtKB-ARBA"/>
</dbReference>
<evidence type="ECO:0000256" key="3">
    <source>
        <dbReference type="ARBA" id="ARBA00023235"/>
    </source>
</evidence>
<dbReference type="RefSeq" id="WP_226754579.1">
    <property type="nucleotide sequence ID" value="NZ_JAJATW010000013.1"/>
</dbReference>
<dbReference type="CDD" id="cd06558">
    <property type="entry name" value="crotonase-like"/>
    <property type="match status" value="1"/>
</dbReference>
<keyword evidence="3" id="KW-0413">Isomerase</keyword>
<evidence type="ECO:0000313" key="4">
    <source>
        <dbReference type="EMBL" id="MCB5162226.1"/>
    </source>
</evidence>
<dbReference type="SUPFAM" id="SSF52096">
    <property type="entry name" value="ClpP/crotonase"/>
    <property type="match status" value="1"/>
</dbReference>
<dbReference type="InterPro" id="IPR029045">
    <property type="entry name" value="ClpP/crotonase-like_dom_sf"/>
</dbReference>
<dbReference type="PANTHER" id="PTHR43684">
    <property type="match status" value="1"/>
</dbReference>
<comment type="subcellular location">
    <subcellularLocation>
        <location evidence="1">Peroxisome</location>
    </subcellularLocation>
</comment>
<dbReference type="InterPro" id="IPR051053">
    <property type="entry name" value="ECH/Chromodomain_protein"/>
</dbReference>
<keyword evidence="5" id="KW-1185">Reference proteome</keyword>
<gene>
    <name evidence="4" type="ORF">LG368_09960</name>
</gene>
<sequence>MSDFVTQTMVSGVQVICLNRADKKNAITLAMYQTLTALLSSAEQDDAIKATMIYGLGGEFSSGNDINEFIHIAQKPEKLDVILSFLKALSTYTKPLIAGVEGRAVGVGATLLLHCDLVLASREARLQFPFVQLGLVPEAASSFLLPRLLGHPKAFEVLVLCDVIGAEQAHQMGLINHLCEAGEAYSVALDYAIKVAALPTEAVALSKKLLKSSIQDEVQNTLLREGRLFKARLSSNEAAYAFSSFLSRQK</sequence>
<evidence type="ECO:0000256" key="1">
    <source>
        <dbReference type="ARBA" id="ARBA00004275"/>
    </source>
</evidence>
<reference evidence="4" key="1">
    <citation type="submission" date="2021-10" db="EMBL/GenBank/DDBJ databases">
        <title>Marinomonas pontica sp. nov., isolated from the Black Sea.</title>
        <authorList>
            <person name="Zhao L.-H."/>
            <person name="Xue J.-H."/>
        </authorList>
    </citation>
    <scope>NUCLEOTIDE SEQUENCE</scope>
    <source>
        <strain evidence="4">E8</strain>
    </source>
</reference>
<accession>A0A9X1IQD7</accession>
<keyword evidence="2" id="KW-0576">Peroxisome</keyword>
<evidence type="ECO:0000313" key="5">
    <source>
        <dbReference type="Proteomes" id="UP001139095"/>
    </source>
</evidence>
<dbReference type="Pfam" id="PF00378">
    <property type="entry name" value="ECH_1"/>
    <property type="match status" value="1"/>
</dbReference>
<proteinExistence type="predicted"/>
<dbReference type="Proteomes" id="UP001139095">
    <property type="component" value="Unassembled WGS sequence"/>
</dbReference>
<name>A0A9X1IQD7_9GAMM</name>
<dbReference type="AlphaFoldDB" id="A0A9X1IQD7"/>
<evidence type="ECO:0000256" key="2">
    <source>
        <dbReference type="ARBA" id="ARBA00023140"/>
    </source>
</evidence>
<comment type="caution">
    <text evidence="4">The sequence shown here is derived from an EMBL/GenBank/DDBJ whole genome shotgun (WGS) entry which is preliminary data.</text>
</comment>
<dbReference type="EMBL" id="JAJATW010000013">
    <property type="protein sequence ID" value="MCB5162226.1"/>
    <property type="molecule type" value="Genomic_DNA"/>
</dbReference>
<dbReference type="InterPro" id="IPR001753">
    <property type="entry name" value="Enoyl-CoA_hydra/iso"/>
</dbReference>
<organism evidence="4 5">
    <name type="scientific">Marinomonas algarum</name>
    <dbReference type="NCBI Taxonomy" id="2883105"/>
    <lineage>
        <taxon>Bacteria</taxon>
        <taxon>Pseudomonadati</taxon>
        <taxon>Pseudomonadota</taxon>
        <taxon>Gammaproteobacteria</taxon>
        <taxon>Oceanospirillales</taxon>
        <taxon>Oceanospirillaceae</taxon>
        <taxon>Marinomonas</taxon>
    </lineage>
</organism>
<dbReference type="PANTHER" id="PTHR43684:SF1">
    <property type="entry name" value="ENOYL-COA DELTA ISOMERASE 2"/>
    <property type="match status" value="1"/>
</dbReference>
<protein>
    <submittedName>
        <fullName evidence="4">Enoyl-CoA hydratase/isomerase family protein</fullName>
    </submittedName>
</protein>